<dbReference type="Pfam" id="PF09136">
    <property type="entry name" value="Glucodextran_B"/>
    <property type="match status" value="1"/>
</dbReference>
<sequence>MAIKSVQAIVNGVTTTLTYDSASKTYKATLTAPAKSSYNQSGHYYGVQIIAKDEAGNTTTVNQSDATLGSKLRLTVKEKTAPVITISSPTASQLLTSNQPTISFTVTDDDSGVNPDTIKLLIDGSEISGITKTKTTSGYSCSYKPSTALSDGSHTVVVKASDYDGNAATQKSVSFKIDTVPPELSVTSPVNKLVTNKTTVTVAGTTNDATSSPVTLTINGSAVTVYDDGTFSKDITLKDGSNTITVVAKDGAGRTTTVTRTVTLDTKAPVISDVSLAPNPADVGATYVISVSVTD</sequence>
<evidence type="ECO:0000259" key="1">
    <source>
        <dbReference type="Pfam" id="PF19077"/>
    </source>
</evidence>
<dbReference type="InterPro" id="IPR044016">
    <property type="entry name" value="Big_13"/>
</dbReference>
<evidence type="ECO:0000313" key="2">
    <source>
        <dbReference type="EMBL" id="DAD82214.1"/>
    </source>
</evidence>
<name>A0A8S5MJ31_9CAUD</name>
<accession>A0A8S5MJ31</accession>
<feature type="domain" description="Bacterial Ig-like" evidence="1">
    <location>
        <begin position="94"/>
        <end position="179"/>
    </location>
</feature>
<protein>
    <recommendedName>
        <fullName evidence="1">Bacterial Ig-like domain-containing protein</fullName>
    </recommendedName>
</protein>
<organism evidence="2">
    <name type="scientific">Siphoviridae sp. ctwQg18</name>
    <dbReference type="NCBI Taxonomy" id="2826516"/>
    <lineage>
        <taxon>Viruses</taxon>
        <taxon>Duplodnaviria</taxon>
        <taxon>Heunggongvirae</taxon>
        <taxon>Uroviricota</taxon>
        <taxon>Caudoviricetes</taxon>
    </lineage>
</organism>
<dbReference type="Gene3D" id="2.60.40.10">
    <property type="entry name" value="Immunoglobulins"/>
    <property type="match status" value="2"/>
</dbReference>
<dbReference type="EMBL" id="BK014913">
    <property type="protein sequence ID" value="DAD82214.1"/>
    <property type="molecule type" value="Genomic_DNA"/>
</dbReference>
<dbReference type="EMBL" id="BK014913">
    <property type="protein sequence ID" value="DAD82171.1"/>
    <property type="molecule type" value="Genomic_DNA"/>
</dbReference>
<proteinExistence type="predicted"/>
<dbReference type="InterPro" id="IPR013783">
    <property type="entry name" value="Ig-like_fold"/>
</dbReference>
<dbReference type="Pfam" id="PF19077">
    <property type="entry name" value="Big_13"/>
    <property type="match status" value="1"/>
</dbReference>
<reference evidence="2" key="1">
    <citation type="journal article" date="2021" name="Proc. Natl. Acad. Sci. U.S.A.">
        <title>A Catalog of Tens of Thousands of Viruses from Human Metagenomes Reveals Hidden Associations with Chronic Diseases.</title>
        <authorList>
            <person name="Tisza M.J."/>
            <person name="Buck C.B."/>
        </authorList>
    </citation>
    <scope>NUCLEOTIDE SEQUENCE</scope>
    <source>
        <strain evidence="2">CtwQg18</strain>
    </source>
</reference>